<dbReference type="InterPro" id="IPR044607">
    <property type="entry name" value="RKD-like"/>
</dbReference>
<keyword evidence="6" id="KW-0539">Nucleus</keyword>
<dbReference type="Pfam" id="PF02042">
    <property type="entry name" value="RWP-RK"/>
    <property type="match status" value="1"/>
</dbReference>
<keyword evidence="10" id="KW-1185">Reference proteome</keyword>
<evidence type="ECO:0000313" key="10">
    <source>
        <dbReference type="Proteomes" id="UP000030748"/>
    </source>
</evidence>
<evidence type="ECO:0000313" key="9">
    <source>
        <dbReference type="EMBL" id="EYU24370.1"/>
    </source>
</evidence>
<dbReference type="InterPro" id="IPR003035">
    <property type="entry name" value="RWP-RK_dom"/>
</dbReference>
<feature type="region of interest" description="Disordered" evidence="7">
    <location>
        <begin position="1"/>
        <end position="22"/>
    </location>
</feature>
<dbReference type="Proteomes" id="UP000030748">
    <property type="component" value="Unassembled WGS sequence"/>
</dbReference>
<dbReference type="PANTHER" id="PTHR46373">
    <property type="entry name" value="PROTEIN RKD4"/>
    <property type="match status" value="1"/>
</dbReference>
<reference evidence="9 10" key="1">
    <citation type="journal article" date="2013" name="Proc. Natl. Acad. Sci. U.S.A.">
        <title>Fine-scale variation in meiotic recombination in Mimulus inferred from population shotgun sequencing.</title>
        <authorList>
            <person name="Hellsten U."/>
            <person name="Wright K.M."/>
            <person name="Jenkins J."/>
            <person name="Shu S."/>
            <person name="Yuan Y."/>
            <person name="Wessler S.R."/>
            <person name="Schmutz J."/>
            <person name="Willis J.H."/>
            <person name="Rokhsar D.S."/>
        </authorList>
    </citation>
    <scope>NUCLEOTIDE SEQUENCE [LARGE SCALE GENOMIC DNA]</scope>
    <source>
        <strain evidence="10">cv. DUN x IM62</strain>
    </source>
</reference>
<evidence type="ECO:0000256" key="1">
    <source>
        <dbReference type="ARBA" id="ARBA00004049"/>
    </source>
</evidence>
<feature type="domain" description="RWP-RK" evidence="8">
    <location>
        <begin position="10"/>
        <end position="95"/>
    </location>
</feature>
<dbReference type="PANTHER" id="PTHR46373:SF20">
    <property type="entry name" value="PROTEIN RKD1"/>
    <property type="match status" value="1"/>
</dbReference>
<keyword evidence="4" id="KW-0238">DNA-binding</keyword>
<evidence type="ECO:0000256" key="2">
    <source>
        <dbReference type="ARBA" id="ARBA00023015"/>
    </source>
</evidence>
<keyword evidence="2" id="KW-0805">Transcription regulation</keyword>
<dbReference type="PROSITE" id="PS51519">
    <property type="entry name" value="RWP_RK"/>
    <property type="match status" value="1"/>
</dbReference>
<dbReference type="AlphaFoldDB" id="A0A022QCY5"/>
<dbReference type="GO" id="GO:0003700">
    <property type="term" value="F:DNA-binding transcription factor activity"/>
    <property type="evidence" value="ECO:0007669"/>
    <property type="project" value="InterPro"/>
</dbReference>
<gene>
    <name evidence="9" type="ORF">MIMGU_mgv1a022228mg</name>
</gene>
<protein>
    <recommendedName>
        <fullName evidence="8">RWP-RK domain-containing protein</fullName>
    </recommendedName>
</protein>
<sequence>MVEADNKKADKRSVEKKDVISSNSKSNLTREEVCRYFYMPIAQAAKELNVGVTLLKKRCRELGIRRWPHRKLMSLQTLIKNVQKMGEEDSVEKGKLMRKAIEILEQEKRIMEEIPDMEMENKTKRLRQACFKANYKKRKLQMGFITDDKITCSESAGPSTSDVYSSGVENYNENGCGTMEEFESFFCYE</sequence>
<keyword evidence="3" id="KW-0175">Coiled coil</keyword>
<accession>A0A022QCY5</accession>
<name>A0A022QCY5_ERYGU</name>
<dbReference type="STRING" id="4155.A0A022QCY5"/>
<proteinExistence type="predicted"/>
<evidence type="ECO:0000256" key="7">
    <source>
        <dbReference type="SAM" id="MobiDB-lite"/>
    </source>
</evidence>
<evidence type="ECO:0000256" key="4">
    <source>
        <dbReference type="ARBA" id="ARBA00023125"/>
    </source>
</evidence>
<dbReference type="eggNOG" id="ENOG502QSPQ">
    <property type="taxonomic scope" value="Eukaryota"/>
</dbReference>
<organism evidence="9 10">
    <name type="scientific">Erythranthe guttata</name>
    <name type="common">Yellow monkey flower</name>
    <name type="synonym">Mimulus guttatus</name>
    <dbReference type="NCBI Taxonomy" id="4155"/>
    <lineage>
        <taxon>Eukaryota</taxon>
        <taxon>Viridiplantae</taxon>
        <taxon>Streptophyta</taxon>
        <taxon>Embryophyta</taxon>
        <taxon>Tracheophyta</taxon>
        <taxon>Spermatophyta</taxon>
        <taxon>Magnoliopsida</taxon>
        <taxon>eudicotyledons</taxon>
        <taxon>Gunneridae</taxon>
        <taxon>Pentapetalae</taxon>
        <taxon>asterids</taxon>
        <taxon>lamiids</taxon>
        <taxon>Lamiales</taxon>
        <taxon>Phrymaceae</taxon>
        <taxon>Erythranthe</taxon>
    </lineage>
</organism>
<feature type="compositionally biased region" description="Basic and acidic residues" evidence="7">
    <location>
        <begin position="1"/>
        <end position="19"/>
    </location>
</feature>
<evidence type="ECO:0000256" key="5">
    <source>
        <dbReference type="ARBA" id="ARBA00023163"/>
    </source>
</evidence>
<dbReference type="GO" id="GO:0003677">
    <property type="term" value="F:DNA binding"/>
    <property type="evidence" value="ECO:0007669"/>
    <property type="project" value="UniProtKB-KW"/>
</dbReference>
<keyword evidence="5" id="KW-0804">Transcription</keyword>
<dbReference type="EMBL" id="KI632125">
    <property type="protein sequence ID" value="EYU24370.1"/>
    <property type="molecule type" value="Genomic_DNA"/>
</dbReference>
<evidence type="ECO:0000259" key="8">
    <source>
        <dbReference type="PROSITE" id="PS51519"/>
    </source>
</evidence>
<evidence type="ECO:0000256" key="3">
    <source>
        <dbReference type="ARBA" id="ARBA00023054"/>
    </source>
</evidence>
<evidence type="ECO:0000256" key="6">
    <source>
        <dbReference type="ARBA" id="ARBA00023242"/>
    </source>
</evidence>
<comment type="function">
    <text evidence="1">Putative transcription factor.</text>
</comment>